<gene>
    <name evidence="1" type="ORF">SAMN05216219_0337</name>
</gene>
<dbReference type="Gene3D" id="3.40.50.1240">
    <property type="entry name" value="Phosphoglycerate mutase-like"/>
    <property type="match status" value="1"/>
</dbReference>
<proteinExistence type="predicted"/>
<dbReference type="SMART" id="SM00855">
    <property type="entry name" value="PGAM"/>
    <property type="match status" value="1"/>
</dbReference>
<evidence type="ECO:0000313" key="1">
    <source>
        <dbReference type="EMBL" id="SFN38975.1"/>
    </source>
</evidence>
<name>A0A1I4YLQ4_9MICO</name>
<dbReference type="STRING" id="995034.SAMN05216219_0337"/>
<dbReference type="PANTHER" id="PTHR48100">
    <property type="entry name" value="BROAD-SPECIFICITY PHOSPHATASE YOR283W-RELATED"/>
    <property type="match status" value="1"/>
</dbReference>
<dbReference type="Pfam" id="PF00300">
    <property type="entry name" value="His_Phos_1"/>
    <property type="match status" value="1"/>
</dbReference>
<keyword evidence="2" id="KW-1185">Reference proteome</keyword>
<protein>
    <submittedName>
        <fullName evidence="1">Broad specificity phosphatase PhoE</fullName>
    </submittedName>
</protein>
<dbReference type="GO" id="GO:0005737">
    <property type="term" value="C:cytoplasm"/>
    <property type="evidence" value="ECO:0007669"/>
    <property type="project" value="TreeGrafter"/>
</dbReference>
<dbReference type="EMBL" id="FOVM01000001">
    <property type="protein sequence ID" value="SFN38975.1"/>
    <property type="molecule type" value="Genomic_DNA"/>
</dbReference>
<dbReference type="GO" id="GO:0016791">
    <property type="term" value="F:phosphatase activity"/>
    <property type="evidence" value="ECO:0007669"/>
    <property type="project" value="TreeGrafter"/>
</dbReference>
<dbReference type="PANTHER" id="PTHR48100:SF51">
    <property type="entry name" value="PHOSPHOGLYCERATE MUTASE"/>
    <property type="match status" value="1"/>
</dbReference>
<accession>A0A1I4YLQ4</accession>
<dbReference type="OrthoDB" id="3215466at2"/>
<reference evidence="2" key="1">
    <citation type="submission" date="2016-10" db="EMBL/GenBank/DDBJ databases">
        <authorList>
            <person name="Varghese N."/>
            <person name="Submissions S."/>
        </authorList>
    </citation>
    <scope>NUCLEOTIDE SEQUENCE [LARGE SCALE GENOMIC DNA]</scope>
    <source>
        <strain evidence="2">CGMCC 1.11101</strain>
    </source>
</reference>
<organism evidence="1 2">
    <name type="scientific">Mycetocola miduiensis</name>
    <dbReference type="NCBI Taxonomy" id="995034"/>
    <lineage>
        <taxon>Bacteria</taxon>
        <taxon>Bacillati</taxon>
        <taxon>Actinomycetota</taxon>
        <taxon>Actinomycetes</taxon>
        <taxon>Micrococcales</taxon>
        <taxon>Microbacteriaceae</taxon>
        <taxon>Mycetocola</taxon>
    </lineage>
</organism>
<dbReference type="CDD" id="cd07067">
    <property type="entry name" value="HP_PGM_like"/>
    <property type="match status" value="1"/>
</dbReference>
<dbReference type="InterPro" id="IPR029033">
    <property type="entry name" value="His_PPase_superfam"/>
</dbReference>
<dbReference type="InterPro" id="IPR050275">
    <property type="entry name" value="PGM_Phosphatase"/>
</dbReference>
<sequence>MVASQIHLVRHGEVHNPLRVLYGRLPGYRLSELGEKMAAAAADDLADRGREITRLVASPLQRAQESAVSISERFGVEIETDERIIEPTNHFEGTVMRLALRNPANWVALRNPRKPSWGEPYVSIVARMLDAVRDAWETTPSGDVVLVSHQLPIWMVHSALGHGRLPHDPRDRRCALSSITTFEHRDGVFVEVGYTDPAGALAVGATDVGAV</sequence>
<dbReference type="AlphaFoldDB" id="A0A1I4YLQ4"/>
<dbReference type="Proteomes" id="UP000198867">
    <property type="component" value="Unassembled WGS sequence"/>
</dbReference>
<evidence type="ECO:0000313" key="2">
    <source>
        <dbReference type="Proteomes" id="UP000198867"/>
    </source>
</evidence>
<dbReference type="InterPro" id="IPR013078">
    <property type="entry name" value="His_Pase_superF_clade-1"/>
</dbReference>
<dbReference type="RefSeq" id="WP_090708230.1">
    <property type="nucleotide sequence ID" value="NZ_FOVM01000001.1"/>
</dbReference>
<dbReference type="SUPFAM" id="SSF53254">
    <property type="entry name" value="Phosphoglycerate mutase-like"/>
    <property type="match status" value="1"/>
</dbReference>